<dbReference type="Proteomes" id="UP000694620">
    <property type="component" value="Chromosome 1"/>
</dbReference>
<reference evidence="11" key="2">
    <citation type="submission" date="2025-08" db="UniProtKB">
        <authorList>
            <consortium name="Ensembl"/>
        </authorList>
    </citation>
    <scope>IDENTIFICATION</scope>
</reference>
<dbReference type="PROSITE" id="PS50060">
    <property type="entry name" value="MAM_2"/>
    <property type="match status" value="2"/>
</dbReference>
<evidence type="ECO:0000256" key="1">
    <source>
        <dbReference type="ARBA" id="ARBA00022670"/>
    </source>
</evidence>
<dbReference type="InterPro" id="IPR006026">
    <property type="entry name" value="Peptidase_Metallo"/>
</dbReference>
<proteinExistence type="predicted"/>
<feature type="binding site" evidence="6">
    <location>
        <position position="168"/>
    </location>
    <ligand>
        <name>Zn(2+)</name>
        <dbReference type="ChEBI" id="CHEBI:29105"/>
        <note>catalytic</note>
    </ligand>
</feature>
<dbReference type="Ensembl" id="ENSECRT00000000360.1">
    <property type="protein sequence ID" value="ENSECRP00000000351.1"/>
    <property type="gene ID" value="ENSECRG00000000206.1"/>
</dbReference>
<feature type="signal peptide" evidence="7">
    <location>
        <begin position="1"/>
        <end position="18"/>
    </location>
</feature>
<evidence type="ECO:0000256" key="3">
    <source>
        <dbReference type="ARBA" id="ARBA00022801"/>
    </source>
</evidence>
<dbReference type="InterPro" id="IPR024079">
    <property type="entry name" value="MetalloPept_cat_dom_sf"/>
</dbReference>
<dbReference type="SUPFAM" id="SSF49899">
    <property type="entry name" value="Concanavalin A-like lectins/glucanases"/>
    <property type="match status" value="2"/>
</dbReference>
<dbReference type="GO" id="GO:0016020">
    <property type="term" value="C:membrane"/>
    <property type="evidence" value="ECO:0007669"/>
    <property type="project" value="InterPro"/>
</dbReference>
<keyword evidence="3 6" id="KW-0378">Hydrolase</keyword>
<accession>A0A8C4RC23</accession>
<evidence type="ECO:0000256" key="6">
    <source>
        <dbReference type="PROSITE-ProRule" id="PRU01211"/>
    </source>
</evidence>
<dbReference type="GO" id="GO:0006508">
    <property type="term" value="P:proteolysis"/>
    <property type="evidence" value="ECO:0007669"/>
    <property type="project" value="UniProtKB-KW"/>
</dbReference>
<dbReference type="GO" id="GO:0008270">
    <property type="term" value="F:zinc ion binding"/>
    <property type="evidence" value="ECO:0007669"/>
    <property type="project" value="UniProtKB-UniRule"/>
</dbReference>
<dbReference type="InterPro" id="IPR000998">
    <property type="entry name" value="MAM_dom"/>
</dbReference>
<feature type="region of interest" description="Disordered" evidence="8">
    <location>
        <begin position="489"/>
        <end position="508"/>
    </location>
</feature>
<keyword evidence="5 6" id="KW-0482">Metalloprotease</keyword>
<keyword evidence="12" id="KW-1185">Reference proteome</keyword>
<keyword evidence="7" id="KW-0732">Signal</keyword>
<feature type="active site" evidence="6">
    <location>
        <position position="169"/>
    </location>
</feature>
<dbReference type="InterPro" id="IPR001506">
    <property type="entry name" value="Peptidase_M12A"/>
</dbReference>
<protein>
    <recommendedName>
        <fullName evidence="7">Metalloendopeptidase</fullName>
        <ecNumber evidence="7">3.4.24.-</ecNumber>
    </recommendedName>
</protein>
<dbReference type="PANTHER" id="PTHR10127:SF780">
    <property type="entry name" value="METALLOENDOPEPTIDASE"/>
    <property type="match status" value="1"/>
</dbReference>
<evidence type="ECO:0000313" key="11">
    <source>
        <dbReference type="Ensembl" id="ENSECRP00000000351.1"/>
    </source>
</evidence>
<dbReference type="SMART" id="SM00137">
    <property type="entry name" value="MAM"/>
    <property type="match status" value="2"/>
</dbReference>
<evidence type="ECO:0000256" key="2">
    <source>
        <dbReference type="ARBA" id="ARBA00022723"/>
    </source>
</evidence>
<reference evidence="11" key="3">
    <citation type="submission" date="2025-09" db="UniProtKB">
        <authorList>
            <consortium name="Ensembl"/>
        </authorList>
    </citation>
    <scope>IDENTIFICATION</scope>
</reference>
<feature type="binding site" evidence="6">
    <location>
        <position position="172"/>
    </location>
    <ligand>
        <name>Zn(2+)</name>
        <dbReference type="ChEBI" id="CHEBI:29105"/>
        <note>catalytic</note>
    </ligand>
</feature>
<evidence type="ECO:0000256" key="5">
    <source>
        <dbReference type="ARBA" id="ARBA00023049"/>
    </source>
</evidence>
<keyword evidence="2 6" id="KW-0479">Metal-binding</keyword>
<dbReference type="PROSITE" id="PS51864">
    <property type="entry name" value="ASTACIN"/>
    <property type="match status" value="1"/>
</dbReference>
<dbReference type="Pfam" id="PF01400">
    <property type="entry name" value="Astacin"/>
    <property type="match status" value="1"/>
</dbReference>
<dbReference type="PRINTS" id="PR00480">
    <property type="entry name" value="ASTACIN"/>
</dbReference>
<evidence type="ECO:0000313" key="12">
    <source>
        <dbReference type="Proteomes" id="UP000694620"/>
    </source>
</evidence>
<dbReference type="EC" id="3.4.24.-" evidence="7"/>
<feature type="compositionally biased region" description="Low complexity" evidence="8">
    <location>
        <begin position="565"/>
        <end position="574"/>
    </location>
</feature>
<keyword evidence="1 6" id="KW-0645">Protease</keyword>
<evidence type="ECO:0000256" key="8">
    <source>
        <dbReference type="SAM" id="MobiDB-lite"/>
    </source>
</evidence>
<feature type="region of interest" description="Disordered" evidence="8">
    <location>
        <begin position="423"/>
        <end position="442"/>
    </location>
</feature>
<dbReference type="CDD" id="cd06263">
    <property type="entry name" value="MAM"/>
    <property type="match status" value="2"/>
</dbReference>
<comment type="caution">
    <text evidence="6">Lacks conserved residue(s) required for the propagation of feature annotation.</text>
</comment>
<comment type="cofactor">
    <cofactor evidence="6 7">
        <name>Zn(2+)</name>
        <dbReference type="ChEBI" id="CHEBI:29105"/>
    </cofactor>
    <text evidence="6 7">Binds 1 zinc ion per subunit.</text>
</comment>
<evidence type="ECO:0000259" key="10">
    <source>
        <dbReference type="PROSITE" id="PS51864"/>
    </source>
</evidence>
<dbReference type="Gene3D" id="3.40.390.10">
    <property type="entry name" value="Collagenase (Catalytic Domain)"/>
    <property type="match status" value="1"/>
</dbReference>
<dbReference type="InterPro" id="IPR013320">
    <property type="entry name" value="ConA-like_dom_sf"/>
</dbReference>
<feature type="chain" id="PRO_5034965585" description="Metalloendopeptidase" evidence="7">
    <location>
        <begin position="19"/>
        <end position="1440"/>
    </location>
</feature>
<feature type="region of interest" description="Disordered" evidence="8">
    <location>
        <begin position="982"/>
        <end position="1001"/>
    </location>
</feature>
<dbReference type="PANTHER" id="PTHR10127">
    <property type="entry name" value="DISCOIDIN, CUB, EGF, LAMININ , AND ZINC METALLOPROTEASE DOMAIN CONTAINING"/>
    <property type="match status" value="1"/>
</dbReference>
<dbReference type="GeneTree" id="ENSGT00940000154856"/>
<dbReference type="SMART" id="SM00235">
    <property type="entry name" value="ZnMc"/>
    <property type="match status" value="1"/>
</dbReference>
<dbReference type="SUPFAM" id="SSF55486">
    <property type="entry name" value="Metalloproteases ('zincins'), catalytic domain"/>
    <property type="match status" value="1"/>
</dbReference>
<feature type="region of interest" description="Disordered" evidence="8">
    <location>
        <begin position="882"/>
        <end position="904"/>
    </location>
</feature>
<feature type="domain" description="MAM" evidence="9">
    <location>
        <begin position="1080"/>
        <end position="1243"/>
    </location>
</feature>
<reference evidence="11" key="1">
    <citation type="submission" date="2021-06" db="EMBL/GenBank/DDBJ databases">
        <authorList>
            <consortium name="Wellcome Sanger Institute Data Sharing"/>
        </authorList>
    </citation>
    <scope>NUCLEOTIDE SEQUENCE [LARGE SCALE GENOMIC DNA]</scope>
</reference>
<name>A0A8C4RC23_ERPCA</name>
<feature type="region of interest" description="Disordered" evidence="8">
    <location>
        <begin position="685"/>
        <end position="706"/>
    </location>
</feature>
<feature type="domain" description="Peptidase M12A" evidence="10">
    <location>
        <begin position="75"/>
        <end position="268"/>
    </location>
</feature>
<dbReference type="Pfam" id="PF00629">
    <property type="entry name" value="MAM"/>
    <property type="match status" value="2"/>
</dbReference>
<organism evidence="11 12">
    <name type="scientific">Erpetoichthys calabaricus</name>
    <name type="common">Rope fish</name>
    <name type="synonym">Calamoichthys calabaricus</name>
    <dbReference type="NCBI Taxonomy" id="27687"/>
    <lineage>
        <taxon>Eukaryota</taxon>
        <taxon>Metazoa</taxon>
        <taxon>Chordata</taxon>
        <taxon>Craniata</taxon>
        <taxon>Vertebrata</taxon>
        <taxon>Euteleostomi</taxon>
        <taxon>Actinopterygii</taxon>
        <taxon>Polypteriformes</taxon>
        <taxon>Polypteridae</taxon>
        <taxon>Erpetoichthys</taxon>
    </lineage>
</organism>
<feature type="region of interest" description="Disordered" evidence="8">
    <location>
        <begin position="817"/>
        <end position="838"/>
    </location>
</feature>
<dbReference type="GO" id="GO:0004222">
    <property type="term" value="F:metalloendopeptidase activity"/>
    <property type="evidence" value="ECO:0007669"/>
    <property type="project" value="UniProtKB-UniRule"/>
</dbReference>
<evidence type="ECO:0000259" key="9">
    <source>
        <dbReference type="PROSITE" id="PS50060"/>
    </source>
</evidence>
<evidence type="ECO:0000256" key="7">
    <source>
        <dbReference type="RuleBase" id="RU361183"/>
    </source>
</evidence>
<feature type="domain" description="MAM" evidence="9">
    <location>
        <begin position="1273"/>
        <end position="1434"/>
    </location>
</feature>
<sequence length="1440" mass="154814">MWRCLLIFQLLFLKEVAGPPIQISVGDSRKYVEDLLDKDQDPDEILQINNHIWKKRPGFMLEGDILKEVSRHALSAVFKKWPKTGKCVYVPYVLSTQYNEDQRKILYEAFENFARVTCIRFKKQEDETDFLFIAPVSGCYSYIGRSGGSQLVSLDSTCIRLGPGVAQHELMHALGFYHEQTRPDRDSYVKVLFDNIDAVFADNFQIREGNMQGIPYDYASIMHYSSKAFTKNGEPTMVPFPNSNIAIGQRKAFSDNDILRINLFYNCDISQLGAACESYSFDNPSQELDSLDETILLPPFSKAAVRALRNVNVDGNHSIFSLLSNMEFSDILSPAFHGRGSRSLSLNAGEADLTTSRKTSMYWTTEAKSSKGILPTSTGDPADVSTIISKSSNILALLNGSGTEEPTVSPDVSNLIASVSNSPVDILSPPPRGSRSISNSTEEPDISNLIASLSNSSANILASLTGLGTEEPTVNPELGNLIATVSNSPVDILSPPPRGSRSISNSTEEPDISNLIASLSNSSDNILASLTGLGTEEPTVNPELGNLIASVSNSPVDISSPPPRGSRSISNSTEEPDISNLIASLSNSSDNILALLNGLGTEEPTVSPELSNLIATVSNSPVDILSPPPRGSRSISNSTEEPDISNLIASLSNSSDNILASLTGLGTEEPTVNPELGNLIASVSNSPGDILSPPPRGSRSISNSTEEPDIGNLIASLSNSSDNILASLTGLGTEEPTVNPELGNLIASVSNSPGDILSPPPRGSRSISNSTEEPDIGNLIASLSNSSDNILALLNGLGIEEPTVNPELGNLIASVSNSPGDILSPPPRGSRSISNSTEEPDISNLIASLSNSSDNILALLNGLGTEEPTVSPELGNLIATVSNSPGDILSPPPRGSRSISNSTEEPDISNLIASLSNSSDNILASLTGLGTEEPTVSPDVSNLKASLSNSSDNILALLNGLGTEEPTVSPELGNLIATVSNSPGDILSPPPRGSRSISNSTEEPNISNLIASLSNSSDNILALLNGLGTEWPTDVSAVSPGVSSMAAASNSSVNILASLDGLGLLSPLSTEGLSEAQLLHSCNFELNLCGWKHWPNGDFEWTLSRERPEEFEKNSLPNGETSCRNFAGQYLYLRPPFLLERVQTAVLVSPVFQGSKCFSFWYSVFGQGVKILAIHLQYLHSPDSWHKLWSVERAMTRTWYFEKLDILMDADIKFQIILEGTLSNVNGDAAIDDIVVSGYGCEEFSVHPSPSAVSGLLSTSYPALPLSNDSDTLFCDFENNLCGWQLCSQGDLNWVLHHERSLDTATLLNTSLSGCSMFQGQYLYAEVTSSHLGNRALLASPHFQGSRCMSFWYSMFGNDFGSLNVYVQYAKSPDTWNKVWSSKGSNSRKWYLAELDLFIQPHEVFQIILEWTTERCCGNVAVDDLFVTSHHCNVKTTHEP</sequence>
<keyword evidence="4 6" id="KW-0862">Zinc</keyword>
<dbReference type="Gene3D" id="2.60.120.200">
    <property type="match status" value="2"/>
</dbReference>
<feature type="region of interest" description="Disordered" evidence="8">
    <location>
        <begin position="751"/>
        <end position="771"/>
    </location>
</feature>
<evidence type="ECO:0000256" key="4">
    <source>
        <dbReference type="ARBA" id="ARBA00022833"/>
    </source>
</evidence>
<feature type="binding site" evidence="6">
    <location>
        <position position="178"/>
    </location>
    <ligand>
        <name>Zn(2+)</name>
        <dbReference type="ChEBI" id="CHEBI:29105"/>
        <note>catalytic</note>
    </ligand>
</feature>
<feature type="region of interest" description="Disordered" evidence="8">
    <location>
        <begin position="552"/>
        <end position="574"/>
    </location>
</feature>